<keyword evidence="8" id="KW-1185">Reference proteome</keyword>
<comment type="subcellular location">
    <subcellularLocation>
        <location evidence="1">Membrane</location>
        <topology evidence="1">Multi-pass membrane protein</topology>
    </subcellularLocation>
</comment>
<feature type="transmembrane region" description="Helical" evidence="6">
    <location>
        <begin position="33"/>
        <end position="55"/>
    </location>
</feature>
<keyword evidence="4 6" id="KW-1133">Transmembrane helix</keyword>
<feature type="transmembrane region" description="Helical" evidence="6">
    <location>
        <begin position="186"/>
        <end position="207"/>
    </location>
</feature>
<sequence>MVNMKEKVFKKADYKKFVAGDAHFEKVLTRVNLISMGIGAIIGTGIFILPGIVASETAGPGITISFILSAIVCVMTAMCFAELSSTFPVAGSTYSYGSIIFGQFPGWLIGWALCLEYVLGVSAVSSGFSAYFVSLFKGLGVALPKAVTGPFEPSNGTFINLPAVIVLVLIYLLLRRGVLASARMNTVMVFVKIAVVLAFIIIGLFYIKPANYHPYFPMGGMGVVKGAALVFFAYLGFDVIPSSAPEVKNPQKNIPISIMSSLAVCAILYVILSAVLTGMVNYKDLNVSDPVVFALQKVGLNKVTFLISIGALAGMFTMMLNTVYGGSRLIYALGRDGMIPEAFGKIHPKAKMPMLSLNAISLLAILLGGFVSLKELTSLVNIGTLISFVFVALGIIKLRHRNDVPKSEFKVPLYPWLPIISAISCVILMTQVSINSWITFIFWILIGVGIYFAYGYKKNRKFQ</sequence>
<feature type="transmembrane region" description="Helical" evidence="6">
    <location>
        <begin position="156"/>
        <end position="174"/>
    </location>
</feature>
<dbReference type="GO" id="GO:0005886">
    <property type="term" value="C:plasma membrane"/>
    <property type="evidence" value="ECO:0007669"/>
    <property type="project" value="TreeGrafter"/>
</dbReference>
<keyword evidence="2" id="KW-0813">Transport</keyword>
<protein>
    <submittedName>
        <fullName evidence="7">Amino acid transporter</fullName>
    </submittedName>
</protein>
<feature type="transmembrane region" description="Helical" evidence="6">
    <location>
        <begin position="258"/>
        <end position="280"/>
    </location>
</feature>
<dbReference type="Pfam" id="PF13520">
    <property type="entry name" value="AA_permease_2"/>
    <property type="match status" value="1"/>
</dbReference>
<reference evidence="7 8" key="1">
    <citation type="journal article" date="2015" name="Genome Announc.">
        <title>Expanding the biotechnology potential of lactobacilli through comparative genomics of 213 strains and associated genera.</title>
        <authorList>
            <person name="Sun Z."/>
            <person name="Harris H.M."/>
            <person name="McCann A."/>
            <person name="Guo C."/>
            <person name="Argimon S."/>
            <person name="Zhang W."/>
            <person name="Yang X."/>
            <person name="Jeffery I.B."/>
            <person name="Cooney J.C."/>
            <person name="Kagawa T.F."/>
            <person name="Liu W."/>
            <person name="Song Y."/>
            <person name="Salvetti E."/>
            <person name="Wrobel A."/>
            <person name="Rasinkangas P."/>
            <person name="Parkhill J."/>
            <person name="Rea M.C."/>
            <person name="O'Sullivan O."/>
            <person name="Ritari J."/>
            <person name="Douillard F.P."/>
            <person name="Paul Ross R."/>
            <person name="Yang R."/>
            <person name="Briner A.E."/>
            <person name="Felis G.E."/>
            <person name="de Vos W.M."/>
            <person name="Barrangou R."/>
            <person name="Klaenhammer T.R."/>
            <person name="Caufield P.W."/>
            <person name="Cui Y."/>
            <person name="Zhang H."/>
            <person name="O'Toole P.W."/>
        </authorList>
    </citation>
    <scope>NUCLEOTIDE SEQUENCE [LARGE SCALE GENOMIC DNA]</scope>
    <source>
        <strain evidence="7 8">DSM 13238</strain>
    </source>
</reference>
<feature type="transmembrane region" description="Helical" evidence="6">
    <location>
        <begin position="104"/>
        <end position="136"/>
    </location>
</feature>
<feature type="transmembrane region" description="Helical" evidence="6">
    <location>
        <begin position="300"/>
        <end position="320"/>
    </location>
</feature>
<evidence type="ECO:0000256" key="5">
    <source>
        <dbReference type="ARBA" id="ARBA00023136"/>
    </source>
</evidence>
<dbReference type="Proteomes" id="UP000051908">
    <property type="component" value="Unassembled WGS sequence"/>
</dbReference>
<gene>
    <name evidence="7" type="ORF">FD33_GL002330</name>
</gene>
<dbReference type="PIRSF" id="PIRSF006060">
    <property type="entry name" value="AA_transporter"/>
    <property type="match status" value="1"/>
</dbReference>
<feature type="transmembrane region" description="Helical" evidence="6">
    <location>
        <begin position="219"/>
        <end position="237"/>
    </location>
</feature>
<name>A0A0R1PKL6_9LACO</name>
<feature type="transmembrane region" description="Helical" evidence="6">
    <location>
        <begin position="355"/>
        <end position="373"/>
    </location>
</feature>
<dbReference type="Gene3D" id="1.20.1740.10">
    <property type="entry name" value="Amino acid/polyamine transporter I"/>
    <property type="match status" value="1"/>
</dbReference>
<dbReference type="PATRIC" id="fig|1122151.5.peg.2408"/>
<accession>A0A0R1PKL6</accession>
<evidence type="ECO:0000256" key="4">
    <source>
        <dbReference type="ARBA" id="ARBA00022989"/>
    </source>
</evidence>
<keyword evidence="5 6" id="KW-0472">Membrane</keyword>
<feature type="transmembrane region" description="Helical" evidence="6">
    <location>
        <begin position="61"/>
        <end position="83"/>
    </location>
</feature>
<organism evidence="7 8">
    <name type="scientific">Companilactobacillus paralimentarius DSM 13238 = JCM 10415</name>
    <dbReference type="NCBI Taxonomy" id="1122151"/>
    <lineage>
        <taxon>Bacteria</taxon>
        <taxon>Bacillati</taxon>
        <taxon>Bacillota</taxon>
        <taxon>Bacilli</taxon>
        <taxon>Lactobacillales</taxon>
        <taxon>Lactobacillaceae</taxon>
        <taxon>Companilactobacillus</taxon>
    </lineage>
</organism>
<dbReference type="PANTHER" id="PTHR43243">
    <property type="entry name" value="INNER MEMBRANE TRANSPORTER YGJI-RELATED"/>
    <property type="match status" value="1"/>
</dbReference>
<evidence type="ECO:0000256" key="2">
    <source>
        <dbReference type="ARBA" id="ARBA00022448"/>
    </source>
</evidence>
<dbReference type="AlphaFoldDB" id="A0A0R1PKL6"/>
<comment type="caution">
    <text evidence="7">The sequence shown here is derived from an EMBL/GenBank/DDBJ whole genome shotgun (WGS) entry which is preliminary data.</text>
</comment>
<evidence type="ECO:0000256" key="6">
    <source>
        <dbReference type="SAM" id="Phobius"/>
    </source>
</evidence>
<keyword evidence="3 6" id="KW-0812">Transmembrane</keyword>
<evidence type="ECO:0000256" key="1">
    <source>
        <dbReference type="ARBA" id="ARBA00004141"/>
    </source>
</evidence>
<dbReference type="GO" id="GO:0015171">
    <property type="term" value="F:amino acid transmembrane transporter activity"/>
    <property type="evidence" value="ECO:0007669"/>
    <property type="project" value="TreeGrafter"/>
</dbReference>
<proteinExistence type="predicted"/>
<dbReference type="InterPro" id="IPR002293">
    <property type="entry name" value="AA/rel_permease1"/>
</dbReference>
<feature type="transmembrane region" description="Helical" evidence="6">
    <location>
        <begin position="411"/>
        <end position="430"/>
    </location>
</feature>
<feature type="transmembrane region" description="Helical" evidence="6">
    <location>
        <begin position="379"/>
        <end position="399"/>
    </location>
</feature>
<evidence type="ECO:0000313" key="8">
    <source>
        <dbReference type="Proteomes" id="UP000051908"/>
    </source>
</evidence>
<dbReference type="EMBL" id="AZES01000066">
    <property type="protein sequence ID" value="KRL31044.1"/>
    <property type="molecule type" value="Genomic_DNA"/>
</dbReference>
<feature type="transmembrane region" description="Helical" evidence="6">
    <location>
        <begin position="436"/>
        <end position="454"/>
    </location>
</feature>
<dbReference type="PANTHER" id="PTHR43243:SF4">
    <property type="entry name" value="CATIONIC AMINO ACID TRANSPORTER 4"/>
    <property type="match status" value="1"/>
</dbReference>
<evidence type="ECO:0000256" key="3">
    <source>
        <dbReference type="ARBA" id="ARBA00022692"/>
    </source>
</evidence>
<evidence type="ECO:0000313" key="7">
    <source>
        <dbReference type="EMBL" id="KRL31044.1"/>
    </source>
</evidence>